<dbReference type="InterPro" id="IPR046347">
    <property type="entry name" value="bZIP_sf"/>
</dbReference>
<sequence>MEMKLWQPRIFAADVHACSVWSTNVFQTHRSKSVWIGSIDDQTQIKAVSHVASDQSIILGGAKQISSHPLKLRNEKPAKPVSRKMTDFPDNKERSKTCMINSDDQTHEEKLYDDRYWEKRRRNNEAARRSRERRRLNDLATESRLTALSKENEMLKSELEAIRKLIPNSALNCAISPPVHTPLARVGPFTLDAGALTQTPSLTPYGWNWLPGTPATAPFNLSNPATTAAAALVMGASFLDGKQCLRYKLLEKQQKQQQQQQQQQQDAVKKSTCSVDVGHVSKNPPAPPKPTETADSTTEDPGPKPSVERQRRSTEASTGCSSSVDSLSPTSLDPVTGASPFSQSSTDDGTERYLERRRRNNEAAKRCRANRRALFEARYRRVKELERENSRIREEARQLGRELAELRERLGQRQRLESGKKPDECNSDEHDEGVSVGKSSSDTDSLLDQYLINNKPLDYSTCKTPTQKRLLKSTVAR</sequence>
<organism evidence="3 4">
    <name type="scientific">Trichinella spiralis</name>
    <name type="common">Trichina worm</name>
    <dbReference type="NCBI Taxonomy" id="6334"/>
    <lineage>
        <taxon>Eukaryota</taxon>
        <taxon>Metazoa</taxon>
        <taxon>Ecdysozoa</taxon>
        <taxon>Nematoda</taxon>
        <taxon>Enoplea</taxon>
        <taxon>Dorylaimia</taxon>
        <taxon>Trichinellida</taxon>
        <taxon>Trichinellidae</taxon>
        <taxon>Trichinella</taxon>
    </lineage>
</organism>
<feature type="compositionally biased region" description="Basic and acidic residues" evidence="1">
    <location>
        <begin position="349"/>
        <end position="365"/>
    </location>
</feature>
<dbReference type="PROSITE" id="PS50217">
    <property type="entry name" value="BZIP"/>
    <property type="match status" value="2"/>
</dbReference>
<dbReference type="PANTHER" id="PTHR15284">
    <property type="entry name" value="NUCLEAR FACTOR INTERLEUKIN-3-REGULATED PROTEIN"/>
    <property type="match status" value="1"/>
</dbReference>
<gene>
    <name evidence="3" type="ORF">TSPI_08428</name>
</gene>
<feature type="region of interest" description="Disordered" evidence="1">
    <location>
        <begin position="409"/>
        <end position="444"/>
    </location>
</feature>
<evidence type="ECO:0000259" key="2">
    <source>
        <dbReference type="PROSITE" id="PS50217"/>
    </source>
</evidence>
<dbReference type="EMBL" id="JBEUSY010000551">
    <property type="protein sequence ID" value="KAL1227244.1"/>
    <property type="molecule type" value="Genomic_DNA"/>
</dbReference>
<dbReference type="InterPro" id="IPR004827">
    <property type="entry name" value="bZIP"/>
</dbReference>
<dbReference type="CDD" id="cd14695">
    <property type="entry name" value="bZIP_HLF"/>
    <property type="match status" value="1"/>
</dbReference>
<feature type="domain" description="BZIP" evidence="2">
    <location>
        <begin position="350"/>
        <end position="413"/>
    </location>
</feature>
<dbReference type="PANTHER" id="PTHR15284:SF0">
    <property type="entry name" value="GH23983P"/>
    <property type="match status" value="1"/>
</dbReference>
<name>A0ABR3K4M0_TRISP</name>
<dbReference type="SMART" id="SM00338">
    <property type="entry name" value="BRLZ"/>
    <property type="match status" value="2"/>
</dbReference>
<feature type="compositionally biased region" description="Basic and acidic residues" evidence="1">
    <location>
        <begin position="409"/>
        <end position="428"/>
    </location>
</feature>
<proteinExistence type="predicted"/>
<dbReference type="InterPro" id="IPR047229">
    <property type="entry name" value="NFIL3-like"/>
</dbReference>
<feature type="region of interest" description="Disordered" evidence="1">
    <location>
        <begin position="258"/>
        <end position="366"/>
    </location>
</feature>
<dbReference type="Gene3D" id="1.20.5.170">
    <property type="match status" value="2"/>
</dbReference>
<accession>A0ABR3K4M0</accession>
<protein>
    <submittedName>
        <fullName evidence="3">Transcription factor</fullName>
    </submittedName>
</protein>
<dbReference type="Proteomes" id="UP001558632">
    <property type="component" value="Unassembled WGS sequence"/>
</dbReference>
<feature type="domain" description="BZIP" evidence="2">
    <location>
        <begin position="113"/>
        <end position="164"/>
    </location>
</feature>
<comment type="caution">
    <text evidence="3">The sequence shown here is derived from an EMBL/GenBank/DDBJ whole genome shotgun (WGS) entry which is preliminary data.</text>
</comment>
<keyword evidence="4" id="KW-1185">Reference proteome</keyword>
<dbReference type="SUPFAM" id="SSF57959">
    <property type="entry name" value="Leucine zipper domain"/>
    <property type="match status" value="2"/>
</dbReference>
<reference evidence="3 4" key="1">
    <citation type="submission" date="2024-07" db="EMBL/GenBank/DDBJ databases">
        <title>Enhanced genomic and transcriptomic resources for Trichinella pseudospiralis and T. spiralis underpin the discovery of pronounced molecular differences between stages and species.</title>
        <authorList>
            <person name="Pasi K.K."/>
            <person name="La Rosa G."/>
            <person name="Gomez-Morales M.A."/>
            <person name="Tosini F."/>
            <person name="Sumanam S."/>
            <person name="Young N.D."/>
            <person name="Chang B.C."/>
            <person name="Robin G.B."/>
        </authorList>
    </citation>
    <scope>NUCLEOTIDE SEQUENCE [LARGE SCALE GENOMIC DNA]</scope>
    <source>
        <strain evidence="3">ISS534</strain>
    </source>
</reference>
<evidence type="ECO:0000256" key="1">
    <source>
        <dbReference type="SAM" id="MobiDB-lite"/>
    </source>
</evidence>
<feature type="region of interest" description="Disordered" evidence="1">
    <location>
        <begin position="75"/>
        <end position="96"/>
    </location>
</feature>
<dbReference type="Pfam" id="PF07716">
    <property type="entry name" value="bZIP_2"/>
    <property type="match status" value="2"/>
</dbReference>
<evidence type="ECO:0000313" key="4">
    <source>
        <dbReference type="Proteomes" id="UP001558632"/>
    </source>
</evidence>
<evidence type="ECO:0000313" key="3">
    <source>
        <dbReference type="EMBL" id="KAL1227244.1"/>
    </source>
</evidence>
<feature type="compositionally biased region" description="Low complexity" evidence="1">
    <location>
        <begin position="321"/>
        <end position="334"/>
    </location>
</feature>
<dbReference type="PROSITE" id="PS00036">
    <property type="entry name" value="BZIP_BASIC"/>
    <property type="match status" value="1"/>
</dbReference>